<evidence type="ECO:0008006" key="2">
    <source>
        <dbReference type="Google" id="ProtNLM"/>
    </source>
</evidence>
<dbReference type="AlphaFoldDB" id="A0A450WFE8"/>
<dbReference type="SUPFAM" id="SSF89550">
    <property type="entry name" value="PHP domain-like"/>
    <property type="match status" value="1"/>
</dbReference>
<protein>
    <recommendedName>
        <fullName evidence="2">AAA domain-containing protein</fullName>
    </recommendedName>
</protein>
<dbReference type="EMBL" id="CAADFN010000017">
    <property type="protein sequence ID" value="VFK15732.1"/>
    <property type="molecule type" value="Genomic_DNA"/>
</dbReference>
<reference evidence="1" key="1">
    <citation type="submission" date="2019-02" db="EMBL/GenBank/DDBJ databases">
        <authorList>
            <person name="Gruber-Vodicka R. H."/>
            <person name="Seah K. B. B."/>
        </authorList>
    </citation>
    <scope>NUCLEOTIDE SEQUENCE</scope>
    <source>
        <strain evidence="1">BECK_BY7</strain>
    </source>
</reference>
<organism evidence="1">
    <name type="scientific">Candidatus Kentrum sp. LFY</name>
    <dbReference type="NCBI Taxonomy" id="2126342"/>
    <lineage>
        <taxon>Bacteria</taxon>
        <taxon>Pseudomonadati</taxon>
        <taxon>Pseudomonadota</taxon>
        <taxon>Gammaproteobacteria</taxon>
        <taxon>Candidatus Kentrum</taxon>
    </lineage>
</organism>
<dbReference type="InterPro" id="IPR027417">
    <property type="entry name" value="P-loop_NTPase"/>
</dbReference>
<dbReference type="Gene3D" id="3.40.50.300">
    <property type="entry name" value="P-loop containing nucleotide triphosphate hydrolases"/>
    <property type="match status" value="1"/>
</dbReference>
<dbReference type="SUPFAM" id="SSF52540">
    <property type="entry name" value="P-loop containing nucleoside triphosphate hydrolases"/>
    <property type="match status" value="1"/>
</dbReference>
<gene>
    <name evidence="1" type="ORF">BECKLFY1418C_GA0070996_101737</name>
</gene>
<dbReference type="InterPro" id="IPR016195">
    <property type="entry name" value="Pol/histidinol_Pase-like"/>
</dbReference>
<sequence length="389" mass="43621">MKIDIHTHTKKCKSGDAPTREISPENFCQTILSTEVGIIAITNHNVFDLDQYTAIETGLGKDAQVWPGIEIDIHENGSRGHLLVIVSPTLAKGFSKAVDAFTKGSSPNSFTATIDQVLEKFDSFKPLYVAHYKQKKPNLSDNAIERLLSKTENPGRVIKEVSNSISAGIYISHGHPSIYGSDIQDWAKYEEFSRELPDLRLPVESFEHFCLLLAKDPTTINTVLDKKTSEFLELRSFDDNSMLKIKAFNDINVIFGPKGTGKTCILKAIARYYTKKGTDARVYESASDRLDEIFDRKGKDLTIDLSDHDIDDCANEIEVLRAASEIDVTSIKKYVAYFEAKTTNRNAKKILLKDIEPEEESGAKREFDDVKAAVGTTKNSWSFWTRILP</sequence>
<evidence type="ECO:0000313" key="1">
    <source>
        <dbReference type="EMBL" id="VFK15732.1"/>
    </source>
</evidence>
<proteinExistence type="predicted"/>
<dbReference type="Gene3D" id="3.20.20.140">
    <property type="entry name" value="Metal-dependent hydrolases"/>
    <property type="match status" value="1"/>
</dbReference>
<accession>A0A450WFE8</accession>
<name>A0A450WFE8_9GAMM</name>